<dbReference type="RefSeq" id="WP_338239762.1">
    <property type="nucleotide sequence ID" value="NZ_BQKE01000006.1"/>
</dbReference>
<name>A0AAN4W515_9BACT</name>
<evidence type="ECO:0000256" key="1">
    <source>
        <dbReference type="SAM" id="Coils"/>
    </source>
</evidence>
<reference evidence="3 4" key="1">
    <citation type="submission" date="2021-12" db="EMBL/GenBank/DDBJ databases">
        <title>Genome sequencing of bacteria with rrn-lacking chromosome and rrn-plasmid.</title>
        <authorList>
            <person name="Anda M."/>
            <person name="Iwasaki W."/>
        </authorList>
    </citation>
    <scope>NUCLEOTIDE SEQUENCE [LARGE SCALE GENOMIC DNA]</scope>
    <source>
        <strain evidence="3 4">NBRC 15940</strain>
    </source>
</reference>
<evidence type="ECO:0000259" key="2">
    <source>
        <dbReference type="Pfam" id="PF13101"/>
    </source>
</evidence>
<comment type="caution">
    <text evidence="3">The sequence shown here is derived from an EMBL/GenBank/DDBJ whole genome shotgun (WGS) entry which is preliminary data.</text>
</comment>
<feature type="domain" description="DUF3945" evidence="2">
    <location>
        <begin position="53"/>
        <end position="82"/>
    </location>
</feature>
<dbReference type="InterPro" id="IPR025222">
    <property type="entry name" value="DUF3945"/>
</dbReference>
<dbReference type="AlphaFoldDB" id="A0AAN4W515"/>
<keyword evidence="4" id="KW-1185">Reference proteome</keyword>
<proteinExistence type="predicted"/>
<protein>
    <recommendedName>
        <fullName evidence="2">DUF3945 domain-containing protein</fullName>
    </recommendedName>
</protein>
<dbReference type="Proteomes" id="UP001310022">
    <property type="component" value="Unassembled WGS sequence"/>
</dbReference>
<organism evidence="3 4">
    <name type="scientific">Persicobacter diffluens</name>
    <dbReference type="NCBI Taxonomy" id="981"/>
    <lineage>
        <taxon>Bacteria</taxon>
        <taxon>Pseudomonadati</taxon>
        <taxon>Bacteroidota</taxon>
        <taxon>Cytophagia</taxon>
        <taxon>Cytophagales</taxon>
        <taxon>Persicobacteraceae</taxon>
        <taxon>Persicobacter</taxon>
    </lineage>
</organism>
<sequence length="561" mass="64542">MEERKNIFARIEDTIRSYFNPEFPVVPKLRNELGIDPVFNFKGSNDRVKGVTKVGNVALSEVQKKALLSGSGVWVKGVDSSLGKLDVKLQHSSISKITGTILSEINPLEPNKFASRLTEFGRVYIQSPEDYFMDGEGIRKGYPSFRPIDFQYLSVINDADNMIIDHRINHAIEGLFKDLGIRDTVEDQQKTGKVQLTDDQQEALKSGHKVILKGIDTSFDKFDVMIQESKGRLEIRDLYVHDKFEFITKLEDYMRSFNLSKESETLERSKDSPNFWYVQYFLDNSDFRISTQEKRFNPKSIKEIGDFTEIERIERESISQKVLENSALGLIDVGRNYFNAGNSMEVWGITSKAERPYDFIQAVKDHQLHQKGVNVDQISISAEAINREMIRLQERLDLHAIQRLHKDLEMKTILSGYSTGEKRAIVEKLDQELKDGYEVNFSNVDTAFGKVNFSVVDDSFKRYVSKFDFQNPVEAKEKIQQYQKEYQSDQRTPYLLEKEVVSRFEAGILYIDSSIERFQKNQQSTKVESAYKDLERSIIQNAQVSSSTAKTDISQILGRGM</sequence>
<feature type="coiled-coil region" evidence="1">
    <location>
        <begin position="375"/>
        <end position="402"/>
    </location>
</feature>
<gene>
    <name evidence="3" type="ORF">PEDI_52470</name>
</gene>
<keyword evidence="1" id="KW-0175">Coiled coil</keyword>
<feature type="domain" description="DUF3945" evidence="2">
    <location>
        <begin position="192"/>
        <end position="218"/>
    </location>
</feature>
<evidence type="ECO:0000313" key="4">
    <source>
        <dbReference type="Proteomes" id="UP001310022"/>
    </source>
</evidence>
<evidence type="ECO:0000313" key="3">
    <source>
        <dbReference type="EMBL" id="GJM64695.1"/>
    </source>
</evidence>
<accession>A0AAN4W515</accession>
<dbReference type="Pfam" id="PF13101">
    <property type="entry name" value="DUF3945"/>
    <property type="match status" value="2"/>
</dbReference>
<dbReference type="EMBL" id="BQKE01000006">
    <property type="protein sequence ID" value="GJM64695.1"/>
    <property type="molecule type" value="Genomic_DNA"/>
</dbReference>